<protein>
    <submittedName>
        <fullName evidence="3">Triacylglycerol lipase</fullName>
    </submittedName>
</protein>
<dbReference type="Proteomes" id="UP000182827">
    <property type="component" value="Unassembled WGS sequence"/>
</dbReference>
<evidence type="ECO:0000259" key="2">
    <source>
        <dbReference type="Pfam" id="PF00561"/>
    </source>
</evidence>
<evidence type="ECO:0000313" key="3">
    <source>
        <dbReference type="EMBL" id="SFS71470.1"/>
    </source>
</evidence>
<dbReference type="RefSeq" id="WP_074945038.1">
    <property type="nucleotide sequence ID" value="NZ_FOZU01000006.1"/>
</dbReference>
<feature type="chain" id="PRO_5010336941" evidence="1">
    <location>
        <begin position="30"/>
        <end position="329"/>
    </location>
</feature>
<organism evidence="3 4">
    <name type="scientific">Acinetobacter bohemicus</name>
    <dbReference type="NCBI Taxonomy" id="1435036"/>
    <lineage>
        <taxon>Bacteria</taxon>
        <taxon>Pseudomonadati</taxon>
        <taxon>Pseudomonadota</taxon>
        <taxon>Gammaproteobacteria</taxon>
        <taxon>Moraxellales</taxon>
        <taxon>Moraxellaceae</taxon>
        <taxon>Acinetobacter</taxon>
    </lineage>
</organism>
<accession>A0A1I6S3L3</accession>
<feature type="signal peptide" evidence="1">
    <location>
        <begin position="1"/>
        <end position="29"/>
    </location>
</feature>
<proteinExistence type="predicted"/>
<name>A0A1I6S3L3_9GAMM</name>
<dbReference type="EMBL" id="FOZU01000006">
    <property type="protein sequence ID" value="SFS71470.1"/>
    <property type="molecule type" value="Genomic_DNA"/>
</dbReference>
<evidence type="ECO:0000256" key="1">
    <source>
        <dbReference type="SAM" id="SignalP"/>
    </source>
</evidence>
<reference evidence="4" key="1">
    <citation type="submission" date="2016-10" db="EMBL/GenBank/DDBJ databases">
        <authorList>
            <person name="Varghese N."/>
            <person name="Submissions S."/>
        </authorList>
    </citation>
    <scope>NUCLEOTIDE SEQUENCE [LARGE SCALE GENOMIC DNA]</scope>
    <source>
        <strain evidence="4">ANC 5076</strain>
    </source>
</reference>
<keyword evidence="4" id="KW-1185">Reference proteome</keyword>
<dbReference type="Pfam" id="PF00561">
    <property type="entry name" value="Abhydrolase_1"/>
    <property type="match status" value="1"/>
</dbReference>
<gene>
    <name evidence="3" type="ORF">SAMN05444586_100690</name>
</gene>
<dbReference type="InterPro" id="IPR029058">
    <property type="entry name" value="AB_hydrolase_fold"/>
</dbReference>
<dbReference type="SUPFAM" id="SSF53474">
    <property type="entry name" value="alpha/beta-Hydrolases"/>
    <property type="match status" value="1"/>
</dbReference>
<evidence type="ECO:0000313" key="4">
    <source>
        <dbReference type="Proteomes" id="UP000182827"/>
    </source>
</evidence>
<dbReference type="Gene3D" id="3.40.50.1820">
    <property type="entry name" value="alpha/beta hydrolase"/>
    <property type="match status" value="1"/>
</dbReference>
<dbReference type="AlphaFoldDB" id="A0A1I6S3L3"/>
<feature type="domain" description="AB hydrolase-1" evidence="2">
    <location>
        <begin position="49"/>
        <end position="182"/>
    </location>
</feature>
<sequence>MKILTTKTKAVTFAVMATLSMGLTAETQAAEGILQVKETVKSDYAKTKYPIVMTHGMFGFTRLGTSAFGMDYFYQVLPDLARNGATVFATQVSPLESTEVRGEQLLAQVEEIRALTGKNKVNLLGHSHGGPTVRYIAAIRPDIVASVTGIAGTFRGSKVADDILANQGTSTLADFFGGKLLAPIITWAEGNSSLPINTTASLIAISEKGSAQFNQKFPTAALAANCNTSGANLENGIRYYSWTGKAQITNILDVLDSVISQLAPLSYGNFDNDGLVNRCNAHLGQVIRDNYHHNHLDEVNMVFGLRDIFSPDPVALYRQHANRLKLQGL</sequence>
<keyword evidence="1" id="KW-0732">Signal</keyword>
<dbReference type="InterPro" id="IPR000073">
    <property type="entry name" value="AB_hydrolase_1"/>
</dbReference>